<evidence type="ECO:0000256" key="5">
    <source>
        <dbReference type="ARBA" id="ARBA00022771"/>
    </source>
</evidence>
<reference evidence="12 14" key="3">
    <citation type="submission" date="2016-02" db="EMBL/GenBank/DDBJ databases">
        <title>Biosynthesis of antibiotic leucinostatins and their inhibition on Phytophthora in bio-control Purpureocillium lilacinum.</title>
        <authorList>
            <person name="Wang G."/>
            <person name="Liu Z."/>
            <person name="Lin R."/>
            <person name="Li E."/>
            <person name="Mao Z."/>
            <person name="Ling J."/>
            <person name="Yin W."/>
            <person name="Xie B."/>
        </authorList>
    </citation>
    <scope>NUCLEOTIDE SEQUENCE [LARGE SCALE GENOMIC DNA]</scope>
    <source>
        <strain evidence="11">PLBJ-1</strain>
        <strain evidence="12">PLFJ-1</strain>
    </source>
</reference>
<dbReference type="GO" id="GO:0006283">
    <property type="term" value="P:transcription-coupled nucleotide-excision repair"/>
    <property type="evidence" value="ECO:0007669"/>
    <property type="project" value="TreeGrafter"/>
</dbReference>
<dbReference type="SUPFAM" id="SSF57783">
    <property type="entry name" value="Zinc beta-ribbon"/>
    <property type="match status" value="1"/>
</dbReference>
<dbReference type="EMBL" id="LCWV01000016">
    <property type="protein sequence ID" value="PWI68114.1"/>
    <property type="molecule type" value="Genomic_DNA"/>
</dbReference>
<dbReference type="GeneID" id="28887986"/>
<dbReference type="GO" id="GO:0006367">
    <property type="term" value="P:transcription initiation at RNA polymerase II promoter"/>
    <property type="evidence" value="ECO:0007669"/>
    <property type="project" value="TreeGrafter"/>
</dbReference>
<dbReference type="Proteomes" id="UP001287286">
    <property type="component" value="Unassembled WGS sequence"/>
</dbReference>
<dbReference type="PANTHER" id="PTHR11239">
    <property type="entry name" value="DNA-DIRECTED RNA POLYMERASE"/>
    <property type="match status" value="1"/>
</dbReference>
<dbReference type="InterPro" id="IPR001529">
    <property type="entry name" value="Zn_ribbon_RPB9"/>
</dbReference>
<dbReference type="SMART" id="SM00661">
    <property type="entry name" value="RPOL9"/>
    <property type="match status" value="1"/>
</dbReference>
<gene>
    <name evidence="13" type="ORF">PCL_02515</name>
    <name evidence="10" type="ORF">Purlil1_10563</name>
    <name evidence="11" type="ORF">VFPBJ_03667</name>
    <name evidence="12" type="ORF">VFPFJ_05857</name>
</gene>
<evidence type="ECO:0000256" key="1">
    <source>
        <dbReference type="ARBA" id="ARBA00004604"/>
    </source>
</evidence>
<evidence type="ECO:0000256" key="4">
    <source>
        <dbReference type="ARBA" id="ARBA00022723"/>
    </source>
</evidence>
<feature type="domain" description="DNA-directed RNA polymerase II subunit RPB9-like zinc ribbon" evidence="9">
    <location>
        <begin position="25"/>
        <end position="78"/>
    </location>
</feature>
<organism evidence="12 14">
    <name type="scientific">Purpureocillium lilacinum</name>
    <name type="common">Paecilomyces lilacinus</name>
    <dbReference type="NCBI Taxonomy" id="33203"/>
    <lineage>
        <taxon>Eukaryota</taxon>
        <taxon>Fungi</taxon>
        <taxon>Dikarya</taxon>
        <taxon>Ascomycota</taxon>
        <taxon>Pezizomycotina</taxon>
        <taxon>Sordariomycetes</taxon>
        <taxon>Hypocreomycetidae</taxon>
        <taxon>Hypocreales</taxon>
        <taxon>Ophiocordycipitaceae</taxon>
        <taxon>Purpureocillium</taxon>
    </lineage>
</organism>
<dbReference type="AlphaFoldDB" id="A0A179HIJ6"/>
<evidence type="ECO:0000256" key="2">
    <source>
        <dbReference type="ARBA" id="ARBA00008925"/>
    </source>
</evidence>
<evidence type="ECO:0000313" key="10">
    <source>
        <dbReference type="EMBL" id="KAK4083930.1"/>
    </source>
</evidence>
<dbReference type="PANTHER" id="PTHR11239:SF1">
    <property type="entry name" value="DNA-DIRECTED RNA POLYMERASE II SUBUNIT RPB9"/>
    <property type="match status" value="1"/>
</dbReference>
<evidence type="ECO:0000313" key="13">
    <source>
        <dbReference type="EMBL" id="PWI68114.1"/>
    </source>
</evidence>
<evidence type="ECO:0000256" key="7">
    <source>
        <dbReference type="ARBA" id="ARBA00023163"/>
    </source>
</evidence>
<keyword evidence="8" id="KW-0539">Nucleus</keyword>
<protein>
    <submittedName>
        <fullName evidence="12">DNA-directed RNA polymerase subunit</fullName>
    </submittedName>
</protein>
<dbReference type="FunFam" id="2.20.25.10:FF:000008">
    <property type="entry name" value="DNA-directed RNA polymerase II subunit RPB9"/>
    <property type="match status" value="1"/>
</dbReference>
<evidence type="ECO:0000256" key="6">
    <source>
        <dbReference type="ARBA" id="ARBA00022833"/>
    </source>
</evidence>
<keyword evidence="6" id="KW-0862">Zinc</keyword>
<reference evidence="13 15" key="2">
    <citation type="journal article" date="2016" name="Front. Microbiol.">
        <title>Genome and transcriptome sequences reveal the specific parasitism of the nematophagous Purpureocillium lilacinum 36-1.</title>
        <authorList>
            <person name="Xie J."/>
            <person name="Li S."/>
            <person name="Mo C."/>
            <person name="Xiao X."/>
            <person name="Peng D."/>
            <person name="Wang G."/>
            <person name="Xiao Y."/>
        </authorList>
    </citation>
    <scope>NUCLEOTIDE SEQUENCE [LARGE SCALE GENOMIC DNA]</scope>
    <source>
        <strain evidence="13 15">36-1</strain>
    </source>
</reference>
<dbReference type="Gene3D" id="2.20.25.10">
    <property type="match status" value="1"/>
</dbReference>
<comment type="caution">
    <text evidence="12">The sequence shown here is derived from an EMBL/GenBank/DDBJ whole genome shotgun (WGS) entry which is preliminary data.</text>
</comment>
<keyword evidence="4" id="KW-0479">Metal-binding</keyword>
<name>A0A179HIJ6_PURLI</name>
<dbReference type="KEGG" id="plj:28887986"/>
<reference evidence="10 16" key="5">
    <citation type="journal article" date="2024" name="Microbiol. Resour. Announc.">
        <title>Genome annotations for the ascomycete fungi Trichoderma harzianum, Trichoderma aggressivum, and Purpureocillium lilacinum.</title>
        <authorList>
            <person name="Beijen E.P.W."/>
            <person name="Ohm R.A."/>
        </authorList>
    </citation>
    <scope>NUCLEOTIDE SEQUENCE [LARGE SCALE GENOMIC DNA]</scope>
    <source>
        <strain evidence="10 16">CBS 150709</strain>
    </source>
</reference>
<dbReference type="Pfam" id="PF02150">
    <property type="entry name" value="Zn_ribbon_RPB9"/>
    <property type="match status" value="1"/>
</dbReference>
<evidence type="ECO:0000313" key="16">
    <source>
        <dbReference type="Proteomes" id="UP001287286"/>
    </source>
</evidence>
<dbReference type="GO" id="GO:0001193">
    <property type="term" value="P:maintenance of transcriptional fidelity during transcription elongation by RNA polymerase II"/>
    <property type="evidence" value="ECO:0007669"/>
    <property type="project" value="TreeGrafter"/>
</dbReference>
<dbReference type="OrthoDB" id="282270at2759"/>
<comment type="similarity">
    <text evidence="2">Belongs to the archaeal RpoM/eukaryotic RPA12/RPB9/RPC11 RNA polymerase family.</text>
</comment>
<dbReference type="RefSeq" id="XP_018178167.1">
    <property type="nucleotide sequence ID" value="XM_018322937.1"/>
</dbReference>
<evidence type="ECO:0000313" key="12">
    <source>
        <dbReference type="EMBL" id="OAQ89448.1"/>
    </source>
</evidence>
<evidence type="ECO:0000256" key="3">
    <source>
        <dbReference type="ARBA" id="ARBA00022478"/>
    </source>
</evidence>
<keyword evidence="5" id="KW-0863">Zinc-finger</keyword>
<dbReference type="STRING" id="33203.A0A179HIJ6"/>
<dbReference type="Proteomes" id="UP000078240">
    <property type="component" value="Unassembled WGS sequence"/>
</dbReference>
<reference evidence="10" key="4">
    <citation type="submission" date="2023-11" db="EMBL/GenBank/DDBJ databases">
        <authorList>
            <person name="Beijen E."/>
            <person name="Ohm R.A."/>
        </authorList>
    </citation>
    <scope>NUCLEOTIDE SEQUENCE</scope>
    <source>
        <strain evidence="10">CBS 150709</strain>
    </source>
</reference>
<dbReference type="InterPro" id="IPR012164">
    <property type="entry name" value="Rpa12/Rpb9/Rpc10/TFS"/>
</dbReference>
<keyword evidence="3 12" id="KW-0240">DNA-directed RNA polymerase</keyword>
<dbReference type="Proteomes" id="UP000078340">
    <property type="component" value="Unassembled WGS sequence"/>
</dbReference>
<evidence type="ECO:0000256" key="8">
    <source>
        <dbReference type="ARBA" id="ARBA00023242"/>
    </source>
</evidence>
<dbReference type="GO" id="GO:0008270">
    <property type="term" value="F:zinc ion binding"/>
    <property type="evidence" value="ECO:0007669"/>
    <property type="project" value="UniProtKB-KW"/>
</dbReference>
<evidence type="ECO:0000313" key="11">
    <source>
        <dbReference type="EMBL" id="OAQ84899.1"/>
    </source>
</evidence>
<evidence type="ECO:0000313" key="14">
    <source>
        <dbReference type="Proteomes" id="UP000078340"/>
    </source>
</evidence>
<dbReference type="Proteomes" id="UP000245956">
    <property type="component" value="Unassembled WGS sequence"/>
</dbReference>
<accession>A0A179HIJ6</accession>
<dbReference type="EMBL" id="LSBI01000005">
    <property type="protein sequence ID" value="OAQ89448.1"/>
    <property type="molecule type" value="Genomic_DNA"/>
</dbReference>
<keyword evidence="7" id="KW-0804">Transcription</keyword>
<reference evidence="13" key="1">
    <citation type="submission" date="2015-05" db="EMBL/GenBank/DDBJ databases">
        <authorList>
            <person name="Wang D.B."/>
            <person name="Wang M."/>
        </authorList>
    </citation>
    <scope>NUCLEOTIDE SEQUENCE</scope>
    <source>
        <strain evidence="13">36-1</strain>
    </source>
</reference>
<keyword evidence="16" id="KW-1185">Reference proteome</keyword>
<dbReference type="GO" id="GO:0005730">
    <property type="term" value="C:nucleolus"/>
    <property type="evidence" value="ECO:0007669"/>
    <property type="project" value="UniProtKB-SubCell"/>
</dbReference>
<dbReference type="GO" id="GO:0005665">
    <property type="term" value="C:RNA polymerase II, core complex"/>
    <property type="evidence" value="ECO:0007669"/>
    <property type="project" value="TreeGrafter"/>
</dbReference>
<dbReference type="EMBL" id="LSBH01000002">
    <property type="protein sequence ID" value="OAQ84899.1"/>
    <property type="molecule type" value="Genomic_DNA"/>
</dbReference>
<evidence type="ECO:0000313" key="15">
    <source>
        <dbReference type="Proteomes" id="UP000245956"/>
    </source>
</evidence>
<evidence type="ECO:0000259" key="9">
    <source>
        <dbReference type="SMART" id="SM00661"/>
    </source>
</evidence>
<dbReference type="GO" id="GO:0003899">
    <property type="term" value="F:DNA-directed RNA polymerase activity"/>
    <property type="evidence" value="ECO:0007669"/>
    <property type="project" value="InterPro"/>
</dbReference>
<dbReference type="EMBL" id="JAWRVI010000055">
    <property type="protein sequence ID" value="KAK4083930.1"/>
    <property type="molecule type" value="Genomic_DNA"/>
</dbReference>
<sequence>MATPQSTGSQDDVGEGKKLEQITFRFCSECSNMLYPKEDEDAHKLQFTCRTCQYTEEAASTCVFRNVLNNSAGETAGVTQDVGSDPTVSPAPSLCLLCNNAIECAFCDTPAEIVACFEIKPAKTTDSILDQPLFGKIKEEDFDSFQKVARAMDNSSDDCDSLTAWDGSDIEEATIKATQTILRNIEELEAERKPQVDFKLLHEIFYDEMVMDV</sequence>
<proteinExistence type="inferred from homology"/>
<comment type="subcellular location">
    <subcellularLocation>
        <location evidence="1">Nucleus</location>
        <location evidence="1">Nucleolus</location>
    </subcellularLocation>
</comment>